<keyword evidence="3" id="KW-1185">Reference proteome</keyword>
<name>A0ABP8MN99_9BACT</name>
<evidence type="ECO:0000313" key="3">
    <source>
        <dbReference type="Proteomes" id="UP001501410"/>
    </source>
</evidence>
<feature type="compositionally biased region" description="Basic and acidic residues" evidence="1">
    <location>
        <begin position="66"/>
        <end position="81"/>
    </location>
</feature>
<feature type="compositionally biased region" description="Acidic residues" evidence="1">
    <location>
        <begin position="85"/>
        <end position="104"/>
    </location>
</feature>
<evidence type="ECO:0000256" key="1">
    <source>
        <dbReference type="SAM" id="MobiDB-lite"/>
    </source>
</evidence>
<reference evidence="3" key="1">
    <citation type="journal article" date="2019" name="Int. J. Syst. Evol. Microbiol.">
        <title>The Global Catalogue of Microorganisms (GCM) 10K type strain sequencing project: providing services to taxonomists for standard genome sequencing and annotation.</title>
        <authorList>
            <consortium name="The Broad Institute Genomics Platform"/>
            <consortium name="The Broad Institute Genome Sequencing Center for Infectious Disease"/>
            <person name="Wu L."/>
            <person name="Ma J."/>
        </authorList>
    </citation>
    <scope>NUCLEOTIDE SEQUENCE [LARGE SCALE GENOMIC DNA]</scope>
    <source>
        <strain evidence="3">JCM 31921</strain>
    </source>
</reference>
<organism evidence="2 3">
    <name type="scientific">Rurimicrobium arvi</name>
    <dbReference type="NCBI Taxonomy" id="2049916"/>
    <lineage>
        <taxon>Bacteria</taxon>
        <taxon>Pseudomonadati</taxon>
        <taxon>Bacteroidota</taxon>
        <taxon>Chitinophagia</taxon>
        <taxon>Chitinophagales</taxon>
        <taxon>Chitinophagaceae</taxon>
        <taxon>Rurimicrobium</taxon>
    </lineage>
</organism>
<gene>
    <name evidence="2" type="ORF">GCM10023092_13850</name>
</gene>
<proteinExistence type="predicted"/>
<comment type="caution">
    <text evidence="2">The sequence shown here is derived from an EMBL/GenBank/DDBJ whole genome shotgun (WGS) entry which is preliminary data.</text>
</comment>
<accession>A0ABP8MN99</accession>
<sequence length="283" mass="31872">MNERIHELLQKINALTQHATVSLLEKDLLLQYTRELYEQFAALETTAEQTADAAFVKDAPAGNVAPEEHSQQEPEADEHQGQDAIPDEAPDEPEAATESPEEQAEPQAQQTGNPDEISDEQIPVPETVIPEQEIPPVPAEQTASVAVENTTAKSENDDALTQDELTFTSNEQPFREPDTFELEPELQAERPLLSGRLGDFKLWNRDIRSYIGINDKYNFISELFGNNSEAYEEILNELNRCGSFQDGISFLNNSGVTTLYRWKEDGFSEQIFYNVLSQFFSAR</sequence>
<protein>
    <submittedName>
        <fullName evidence="2">Uncharacterized protein</fullName>
    </submittedName>
</protein>
<evidence type="ECO:0000313" key="2">
    <source>
        <dbReference type="EMBL" id="GAA4453451.1"/>
    </source>
</evidence>
<feature type="region of interest" description="Disordered" evidence="1">
    <location>
        <begin position="58"/>
        <end position="120"/>
    </location>
</feature>
<dbReference type="EMBL" id="BAABEZ010000022">
    <property type="protein sequence ID" value="GAA4453451.1"/>
    <property type="molecule type" value="Genomic_DNA"/>
</dbReference>
<dbReference type="RefSeq" id="WP_344824484.1">
    <property type="nucleotide sequence ID" value="NZ_BAABEZ010000022.1"/>
</dbReference>
<dbReference type="Proteomes" id="UP001501410">
    <property type="component" value="Unassembled WGS sequence"/>
</dbReference>